<evidence type="ECO:0000313" key="9">
    <source>
        <dbReference type="EMBL" id="OGY16563.1"/>
    </source>
</evidence>
<dbReference type="GO" id="GO:0000030">
    <property type="term" value="F:mannosyltransferase activity"/>
    <property type="evidence" value="ECO:0007669"/>
    <property type="project" value="InterPro"/>
</dbReference>
<evidence type="ECO:0000313" key="10">
    <source>
        <dbReference type="Proteomes" id="UP000179069"/>
    </source>
</evidence>
<evidence type="ECO:0000256" key="2">
    <source>
        <dbReference type="ARBA" id="ARBA00022676"/>
    </source>
</evidence>
<feature type="domain" description="ArnT-like N-terminal" evidence="8">
    <location>
        <begin position="148"/>
        <end position="271"/>
    </location>
</feature>
<feature type="transmembrane region" description="Helical" evidence="7">
    <location>
        <begin position="239"/>
        <end position="263"/>
    </location>
</feature>
<evidence type="ECO:0000256" key="1">
    <source>
        <dbReference type="ARBA" id="ARBA00004127"/>
    </source>
</evidence>
<protein>
    <recommendedName>
        <fullName evidence="8">ArnT-like N-terminal domain-containing protein</fullName>
    </recommendedName>
</protein>
<proteinExistence type="predicted"/>
<feature type="transmembrane region" description="Helical" evidence="7">
    <location>
        <begin position="14"/>
        <end position="33"/>
    </location>
</feature>
<keyword evidence="6 7" id="KW-0472">Membrane</keyword>
<dbReference type="AlphaFoldDB" id="A0A1G1VMH9"/>
<evidence type="ECO:0000256" key="7">
    <source>
        <dbReference type="SAM" id="Phobius"/>
    </source>
</evidence>
<dbReference type="EMBL" id="MHCI01000014">
    <property type="protein sequence ID" value="OGY16563.1"/>
    <property type="molecule type" value="Genomic_DNA"/>
</dbReference>
<feature type="transmembrane region" description="Helical" evidence="7">
    <location>
        <begin position="353"/>
        <end position="373"/>
    </location>
</feature>
<evidence type="ECO:0000259" key="8">
    <source>
        <dbReference type="Pfam" id="PF02366"/>
    </source>
</evidence>
<evidence type="ECO:0000256" key="4">
    <source>
        <dbReference type="ARBA" id="ARBA00022692"/>
    </source>
</evidence>
<dbReference type="Proteomes" id="UP000179069">
    <property type="component" value="Unassembled WGS sequence"/>
</dbReference>
<feature type="transmembrane region" description="Helical" evidence="7">
    <location>
        <begin position="172"/>
        <end position="190"/>
    </location>
</feature>
<comment type="caution">
    <text evidence="9">The sequence shown here is derived from an EMBL/GenBank/DDBJ whole genome shotgun (WGS) entry which is preliminary data.</text>
</comment>
<gene>
    <name evidence="9" type="ORF">A2785_03150</name>
</gene>
<sequence>MKNQIKSWNRFKRAGTTVAVMIVLFVPLSLLYLQRLETQRLQIDEWAFIRKSFYYDLFFVKRDWKDSRWYISKMDDGDDPEQPKIGSYIFGITLHLAGITDIEKSLDDVGFYRIEPGGARWWISWWNKPLINPPPELIPKLQFIWEGRRTAVFFSLLSFLFLFLFGMKMNGLFYSVVAVVLLSFNHLMMISGRFAMTDSMQLAFFFANLLLTVHYVKAVENNQRKKVFLLSLALGINAALGAGVKVSGMLIVVFLVILSLFLLLVHRQRRTITRLLCSGTLIMTVGFLSVFIFFHPYLHQNTLKHFVSLFANRLSAAHDFRLLYPNSAIYSREDAAERILRVTLLPKSPYVNFRFKVLPIDLLLFLMGLWLIGKKSREVFSKTRKISPELIVIIWTFVVIGSLFLYLRNDWPRYYLPSVAVITIIQAYAMTFLFRAIVTALTLVSKRVSKQLQ</sequence>
<keyword evidence="5 7" id="KW-1133">Transmembrane helix</keyword>
<evidence type="ECO:0000256" key="3">
    <source>
        <dbReference type="ARBA" id="ARBA00022679"/>
    </source>
</evidence>
<dbReference type="GO" id="GO:0016020">
    <property type="term" value="C:membrane"/>
    <property type="evidence" value="ECO:0007669"/>
    <property type="project" value="InterPro"/>
</dbReference>
<comment type="subcellular location">
    <subcellularLocation>
        <location evidence="1">Endomembrane system</location>
        <topology evidence="1">Multi-pass membrane protein</topology>
    </subcellularLocation>
</comment>
<keyword evidence="4 7" id="KW-0812">Transmembrane</keyword>
<feature type="transmembrane region" description="Helical" evidence="7">
    <location>
        <begin position="419"/>
        <end position="444"/>
    </location>
</feature>
<organism evidence="9 10">
    <name type="scientific">Candidatus Chisholmbacteria bacterium RIFCSPHIGHO2_01_FULL_49_18</name>
    <dbReference type="NCBI Taxonomy" id="1797590"/>
    <lineage>
        <taxon>Bacteria</taxon>
        <taxon>Candidatus Chisholmiibacteriota</taxon>
    </lineage>
</organism>
<feature type="transmembrane region" description="Helical" evidence="7">
    <location>
        <begin position="150"/>
        <end position="166"/>
    </location>
</feature>
<name>A0A1G1VMH9_9BACT</name>
<feature type="transmembrane region" description="Helical" evidence="7">
    <location>
        <begin position="385"/>
        <end position="407"/>
    </location>
</feature>
<keyword evidence="3" id="KW-0808">Transferase</keyword>
<evidence type="ECO:0000256" key="6">
    <source>
        <dbReference type="ARBA" id="ARBA00023136"/>
    </source>
</evidence>
<reference evidence="9 10" key="1">
    <citation type="journal article" date="2016" name="Nat. Commun.">
        <title>Thousands of microbial genomes shed light on interconnected biogeochemical processes in an aquifer system.</title>
        <authorList>
            <person name="Anantharaman K."/>
            <person name="Brown C.T."/>
            <person name="Hug L.A."/>
            <person name="Sharon I."/>
            <person name="Castelle C.J."/>
            <person name="Probst A.J."/>
            <person name="Thomas B.C."/>
            <person name="Singh A."/>
            <person name="Wilkins M.J."/>
            <person name="Karaoz U."/>
            <person name="Brodie E.L."/>
            <person name="Williams K.H."/>
            <person name="Hubbard S.S."/>
            <person name="Banfield J.F."/>
        </authorList>
    </citation>
    <scope>NUCLEOTIDE SEQUENCE [LARGE SCALE GENOMIC DNA]</scope>
</reference>
<dbReference type="InterPro" id="IPR003342">
    <property type="entry name" value="ArnT-like_N"/>
</dbReference>
<accession>A0A1G1VMH9</accession>
<dbReference type="Pfam" id="PF02366">
    <property type="entry name" value="PMT"/>
    <property type="match status" value="1"/>
</dbReference>
<dbReference type="GO" id="GO:0012505">
    <property type="term" value="C:endomembrane system"/>
    <property type="evidence" value="ECO:0007669"/>
    <property type="project" value="UniProtKB-SubCell"/>
</dbReference>
<keyword evidence="2" id="KW-0328">Glycosyltransferase</keyword>
<dbReference type="GO" id="GO:0006493">
    <property type="term" value="P:protein O-linked glycosylation"/>
    <property type="evidence" value="ECO:0007669"/>
    <property type="project" value="InterPro"/>
</dbReference>
<evidence type="ECO:0000256" key="5">
    <source>
        <dbReference type="ARBA" id="ARBA00022989"/>
    </source>
</evidence>
<feature type="transmembrane region" description="Helical" evidence="7">
    <location>
        <begin position="275"/>
        <end position="298"/>
    </location>
</feature>